<evidence type="ECO:0000313" key="1">
    <source>
        <dbReference type="EMBL" id="KIH83613.1"/>
    </source>
</evidence>
<protein>
    <submittedName>
        <fullName evidence="1">Uncharacterized protein</fullName>
    </submittedName>
</protein>
<reference evidence="1 2" key="1">
    <citation type="submission" date="2015-01" db="EMBL/GenBank/DDBJ databases">
        <title>Complete genome of Pseudomonas batumici UCM B-321 producer of the batumin antibiotic with strong antistaphilococcal and potential anticancer activity.</title>
        <authorList>
            <person name="Klochko V.V."/>
            <person name="Zelena L.B."/>
            <person name="Elena K.A."/>
            <person name="Reva O.N."/>
        </authorList>
    </citation>
    <scope>NUCLEOTIDE SEQUENCE [LARGE SCALE GENOMIC DNA]</scope>
    <source>
        <strain evidence="1 2">UCM B-321</strain>
    </source>
</reference>
<proteinExistence type="predicted"/>
<dbReference type="EMBL" id="JXDG01000035">
    <property type="protein sequence ID" value="KIH83613.1"/>
    <property type="molecule type" value="Genomic_DNA"/>
</dbReference>
<dbReference type="Proteomes" id="UP000031535">
    <property type="component" value="Unassembled WGS sequence"/>
</dbReference>
<comment type="caution">
    <text evidence="1">The sequence shown here is derived from an EMBL/GenBank/DDBJ whole genome shotgun (WGS) entry which is preliminary data.</text>
</comment>
<sequence>MYEGIDSRNQAVINIVLGEKSHFRDFAKGKGLIHKGGRFIDTDRRLVFTISTYKTEF</sequence>
<dbReference type="PATRIC" id="fig|226910.6.peg.2729"/>
<evidence type="ECO:0000313" key="2">
    <source>
        <dbReference type="Proteomes" id="UP000031535"/>
    </source>
</evidence>
<dbReference type="STRING" id="226910.UCMB321_2739"/>
<name>A0A0C2EXX3_9PSED</name>
<keyword evidence="2" id="KW-1185">Reference proteome</keyword>
<gene>
    <name evidence="1" type="ORF">UCMB321_2739</name>
</gene>
<dbReference type="AlphaFoldDB" id="A0A0C2EXX3"/>
<organism evidence="1 2">
    <name type="scientific">Pseudomonas batumici</name>
    <dbReference type="NCBI Taxonomy" id="226910"/>
    <lineage>
        <taxon>Bacteria</taxon>
        <taxon>Pseudomonadati</taxon>
        <taxon>Pseudomonadota</taxon>
        <taxon>Gammaproteobacteria</taxon>
        <taxon>Pseudomonadales</taxon>
        <taxon>Pseudomonadaceae</taxon>
        <taxon>Pseudomonas</taxon>
    </lineage>
</organism>
<accession>A0A0C2EXX3</accession>